<dbReference type="EMBL" id="JAAVTK010000005">
    <property type="protein sequence ID" value="NKI89627.1"/>
    <property type="molecule type" value="Genomic_DNA"/>
</dbReference>
<gene>
    <name evidence="1" type="ORF">HBN54_002225</name>
</gene>
<name>A0ABX1HKE5_9BACT</name>
<keyword evidence="2" id="KW-1185">Reference proteome</keyword>
<dbReference type="Proteomes" id="UP000717634">
    <property type="component" value="Unassembled WGS sequence"/>
</dbReference>
<organism evidence="1 2">
    <name type="scientific">Hymenobacter artigasi</name>
    <dbReference type="NCBI Taxonomy" id="2719616"/>
    <lineage>
        <taxon>Bacteria</taxon>
        <taxon>Pseudomonadati</taxon>
        <taxon>Bacteroidota</taxon>
        <taxon>Cytophagia</taxon>
        <taxon>Cytophagales</taxon>
        <taxon>Hymenobacteraceae</taxon>
        <taxon>Hymenobacter</taxon>
    </lineage>
</organism>
<sequence length="177" mass="17765">MIGHLITDAEVQALVIIPVKIVGDAGLGVGHLGKNRPLAPFEHLGFEPGPQAFGLGIIVAVAAAALRAQGPVLAEQGTVDIATVLPALPGTTPVGVDDQARGGRLAEKSPLQGGGHQFFGHTCAHAPADHVLGAHILKGTEVGPTGYDPVAVGLGGLGLVEQRPAIALACFSTRGPV</sequence>
<accession>A0ABX1HKE5</accession>
<proteinExistence type="predicted"/>
<reference evidence="1 2" key="1">
    <citation type="submission" date="2020-03" db="EMBL/GenBank/DDBJ databases">
        <title>Genomic Encyclopedia of Type Strains, Phase IV (KMG-V): Genome sequencing to study the core and pangenomes of soil and plant-associated prokaryotes.</title>
        <authorList>
            <person name="Whitman W."/>
        </authorList>
    </citation>
    <scope>NUCLEOTIDE SEQUENCE [LARGE SCALE GENOMIC DNA]</scope>
    <source>
        <strain evidence="1 2">1B</strain>
    </source>
</reference>
<comment type="caution">
    <text evidence="1">The sequence shown here is derived from an EMBL/GenBank/DDBJ whole genome shotgun (WGS) entry which is preliminary data.</text>
</comment>
<evidence type="ECO:0000313" key="2">
    <source>
        <dbReference type="Proteomes" id="UP000717634"/>
    </source>
</evidence>
<evidence type="ECO:0000313" key="1">
    <source>
        <dbReference type="EMBL" id="NKI89627.1"/>
    </source>
</evidence>
<protein>
    <submittedName>
        <fullName evidence="1">Uncharacterized protein</fullName>
    </submittedName>
</protein>